<evidence type="ECO:0000313" key="8">
    <source>
        <dbReference type="Proteomes" id="UP000264353"/>
    </source>
</evidence>
<dbReference type="Pfam" id="PF04434">
    <property type="entry name" value="SWIM"/>
    <property type="match status" value="1"/>
</dbReference>
<accession>A0A397YHY1</accession>
<evidence type="ECO:0000313" key="7">
    <source>
        <dbReference type="EMBL" id="RID52927.1"/>
    </source>
</evidence>
<dbReference type="EMBL" id="CM010634">
    <property type="protein sequence ID" value="RID52927.1"/>
    <property type="molecule type" value="Genomic_DNA"/>
</dbReference>
<sequence>MLEEMFKADSDNIPDSWRTEAEEEEVISPDSPLPPGFEEVQPRSYDHEFWDPLIAKHLGGSDAEQVFAGIDVPKTAPYNVDSNYAHTETSPVVPPTSQKPDPEDPTSHHHSFTHVYPNPMDTSTPQSVPSTTTPHRRYPHGQPATPSAGAQRQTNPHGQSNFTPSGVHKSATPHVHPTSSPCTPTPRSNNHPPQVPPSTPPPRETRPLSEISDEEFDVPPLFDDLSYEAEDVPDLNWEDSSEEPFVGKLYATKQDCQIGLAIYAIKERHSFVLSCHDTKCDWRILAKELTNCGYYTIKKAQLDHTCTIKTRNLYRKKATSKVLAHIYRSRYTEPINGPKSLQLQQMKCPRTKEQAVDNTVGNAEDSFLNIASYFERLKATNPGTVTAIETEPDIEGNTRFLYGFLAFGASIQGFRRLRKVLIIDGTHLSGKYKGVLLTASGQDGNFQVFPLAFAVVDGETEHAWTWFLTKFERIIADSNSLTIISDRHLCLIKSKLAVFPKAHHGTCIVHLMRNVISRFKNKGLAKMVCEAAFSYRHKDFDLNFTKIRQTNGECATYLEGIGTSKWSRTYFPGDRYNLLTSNTAEQLNNALKKSRSSPIIELFMFIQRMLTRWFSARRTKSAKCRGFVTPEVEKVMQTHIRLTKGSKIANINTWSYQVRGLFGHSNTVSLENKVCTCQVFQKLKIPCGHALLAADSIGLPYIQLFGDCYKTHTWIETYAGVIYPDAPIGDFPIPETITSVTMLPPQTR</sequence>
<protein>
    <recommendedName>
        <fullName evidence="6">SWIM-type domain-containing protein</fullName>
    </recommendedName>
</protein>
<organism evidence="7 8">
    <name type="scientific">Brassica campestris</name>
    <name type="common">Field mustard</name>
    <dbReference type="NCBI Taxonomy" id="3711"/>
    <lineage>
        <taxon>Eukaryota</taxon>
        <taxon>Viridiplantae</taxon>
        <taxon>Streptophyta</taxon>
        <taxon>Embryophyta</taxon>
        <taxon>Tracheophyta</taxon>
        <taxon>Spermatophyta</taxon>
        <taxon>Magnoliopsida</taxon>
        <taxon>eudicotyledons</taxon>
        <taxon>Gunneridae</taxon>
        <taxon>Pentapetalae</taxon>
        <taxon>rosids</taxon>
        <taxon>malvids</taxon>
        <taxon>Brassicales</taxon>
        <taxon>Brassicaceae</taxon>
        <taxon>Brassiceae</taxon>
        <taxon>Brassica</taxon>
    </lineage>
</organism>
<feature type="compositionally biased region" description="Pro residues" evidence="5">
    <location>
        <begin position="193"/>
        <end position="202"/>
    </location>
</feature>
<dbReference type="Proteomes" id="UP000264353">
    <property type="component" value="Chromosome A7"/>
</dbReference>
<dbReference type="InterPro" id="IPR006564">
    <property type="entry name" value="Znf_PMZ"/>
</dbReference>
<proteinExistence type="predicted"/>
<feature type="compositionally biased region" description="Low complexity" evidence="5">
    <location>
        <begin position="122"/>
        <end position="133"/>
    </location>
</feature>
<feature type="region of interest" description="Disordered" evidence="5">
    <location>
        <begin position="74"/>
        <end position="219"/>
    </location>
</feature>
<evidence type="ECO:0000259" key="6">
    <source>
        <dbReference type="PROSITE" id="PS50966"/>
    </source>
</evidence>
<feature type="compositionally biased region" description="Basic and acidic residues" evidence="5">
    <location>
        <begin position="1"/>
        <end position="10"/>
    </location>
</feature>
<keyword evidence="2 4" id="KW-0863">Zinc-finger</keyword>
<dbReference type="GO" id="GO:0008270">
    <property type="term" value="F:zinc ion binding"/>
    <property type="evidence" value="ECO:0007669"/>
    <property type="project" value="UniProtKB-KW"/>
</dbReference>
<dbReference type="InterPro" id="IPR007527">
    <property type="entry name" value="Znf_SWIM"/>
</dbReference>
<dbReference type="InterPro" id="IPR018289">
    <property type="entry name" value="MULE_transposase_dom"/>
</dbReference>
<dbReference type="PANTHER" id="PTHR31973:SF187">
    <property type="entry name" value="MUTATOR TRANSPOSASE MUDRA PROTEIN"/>
    <property type="match status" value="1"/>
</dbReference>
<dbReference type="PROSITE" id="PS50966">
    <property type="entry name" value="ZF_SWIM"/>
    <property type="match status" value="1"/>
</dbReference>
<feature type="domain" description="SWIM-type" evidence="6">
    <location>
        <begin position="666"/>
        <end position="698"/>
    </location>
</feature>
<feature type="compositionally biased region" description="Polar residues" evidence="5">
    <location>
        <begin position="144"/>
        <end position="164"/>
    </location>
</feature>
<name>A0A397YHY1_BRACM</name>
<feature type="non-terminal residue" evidence="7">
    <location>
        <position position="748"/>
    </location>
</feature>
<reference evidence="7 8" key="1">
    <citation type="submission" date="2018-06" db="EMBL/GenBank/DDBJ databases">
        <title>WGS assembly of Brassica rapa FPsc.</title>
        <authorList>
            <person name="Bowman J."/>
            <person name="Kohchi T."/>
            <person name="Yamato K."/>
            <person name="Jenkins J."/>
            <person name="Shu S."/>
            <person name="Ishizaki K."/>
            <person name="Yamaoka S."/>
            <person name="Nishihama R."/>
            <person name="Nakamura Y."/>
            <person name="Berger F."/>
            <person name="Adam C."/>
            <person name="Aki S."/>
            <person name="Althoff F."/>
            <person name="Araki T."/>
            <person name="Arteaga-Vazquez M."/>
            <person name="Balasubrmanian S."/>
            <person name="Bauer D."/>
            <person name="Boehm C."/>
            <person name="Briginshaw L."/>
            <person name="Caballero-Perez J."/>
            <person name="Catarino B."/>
            <person name="Chen F."/>
            <person name="Chiyoda S."/>
            <person name="Chovatia M."/>
            <person name="Davies K."/>
            <person name="Delmans M."/>
            <person name="Demura T."/>
            <person name="Dierschke T."/>
            <person name="Dolan L."/>
            <person name="Dorantes-Acosta A."/>
            <person name="Eklund D."/>
            <person name="Florent S."/>
            <person name="Flores-Sandoval E."/>
            <person name="Fujiyama A."/>
            <person name="Fukuzawa H."/>
            <person name="Galik B."/>
            <person name="Grimanelli D."/>
            <person name="Grimwood J."/>
            <person name="Grossniklaus U."/>
            <person name="Hamada T."/>
            <person name="Haseloff J."/>
            <person name="Hetherington A."/>
            <person name="Higo A."/>
            <person name="Hirakawa Y."/>
            <person name="Hundley H."/>
            <person name="Ikeda Y."/>
            <person name="Inoue K."/>
            <person name="Inoue S."/>
            <person name="Ishida S."/>
            <person name="Jia Q."/>
            <person name="Kakita M."/>
            <person name="Kanazawa T."/>
            <person name="Kawai Y."/>
            <person name="Kawashima T."/>
            <person name="Kennedy M."/>
            <person name="Kinose K."/>
            <person name="Kinoshita T."/>
            <person name="Kohara Y."/>
            <person name="Koide E."/>
            <person name="Komatsu K."/>
            <person name="Kopischke S."/>
            <person name="Kubo M."/>
            <person name="Kyozuka J."/>
            <person name="Lagercrantz U."/>
            <person name="Lin S."/>
            <person name="Lindquist E."/>
            <person name="Lipzen A."/>
            <person name="Lu C."/>
            <person name="Luna E."/>
            <person name="Martienssen R."/>
            <person name="Minamino N."/>
            <person name="Mizutani M."/>
            <person name="Mizutani M."/>
            <person name="Mochizuki N."/>
            <person name="Monte I."/>
            <person name="Mosher R."/>
            <person name="Nagasaki H."/>
            <person name="Nakagami H."/>
            <person name="Naramoto S."/>
            <person name="Nishitani K."/>
            <person name="Ohtani M."/>
            <person name="Okamoto T."/>
            <person name="Okumura M."/>
            <person name="Phillips J."/>
            <person name="Pollak B."/>
            <person name="Reinders A."/>
            <person name="Roevekamp M."/>
            <person name="Sano R."/>
            <person name="Sawa S."/>
            <person name="Schmid M."/>
            <person name="Shirakawa M."/>
            <person name="Solano R."/>
            <person name="Spunde A."/>
            <person name="Suetsugu N."/>
            <person name="Sugano S."/>
            <person name="Sugiyama A."/>
            <person name="Sun R."/>
            <person name="Suzuki Y."/>
            <person name="Takenaka M."/>
            <person name="Takezawa D."/>
            <person name="Tomogane H."/>
            <person name="Tsuzuki M."/>
            <person name="Ueda T."/>
            <person name="Umeda M."/>
            <person name="Ward J."/>
            <person name="Watanabe Y."/>
            <person name="Yazaki K."/>
            <person name="Yokoyama R."/>
            <person name="Yoshitake Y."/>
            <person name="Yotsui I."/>
            <person name="Zachgo S."/>
            <person name="Schmutz J."/>
        </authorList>
    </citation>
    <scope>NUCLEOTIDE SEQUENCE [LARGE SCALE GENOMIC DNA]</scope>
    <source>
        <strain evidence="8">cv. B-3</strain>
    </source>
</reference>
<gene>
    <name evidence="7" type="ORF">BRARA_G00357</name>
</gene>
<keyword evidence="3" id="KW-0862">Zinc</keyword>
<feature type="region of interest" description="Disordered" evidence="5">
    <location>
        <begin position="1"/>
        <end position="41"/>
    </location>
</feature>
<dbReference type="AlphaFoldDB" id="A0A397YHY1"/>
<keyword evidence="1" id="KW-0479">Metal-binding</keyword>
<evidence type="ECO:0000256" key="4">
    <source>
        <dbReference type="PROSITE-ProRule" id="PRU00325"/>
    </source>
</evidence>
<feature type="compositionally biased region" description="Polar residues" evidence="5">
    <location>
        <begin position="80"/>
        <end position="99"/>
    </location>
</feature>
<dbReference type="SMART" id="SM00575">
    <property type="entry name" value="ZnF_PMZ"/>
    <property type="match status" value="1"/>
</dbReference>
<evidence type="ECO:0000256" key="1">
    <source>
        <dbReference type="ARBA" id="ARBA00022723"/>
    </source>
</evidence>
<evidence type="ECO:0000256" key="2">
    <source>
        <dbReference type="ARBA" id="ARBA00022771"/>
    </source>
</evidence>
<evidence type="ECO:0000256" key="5">
    <source>
        <dbReference type="SAM" id="MobiDB-lite"/>
    </source>
</evidence>
<dbReference type="PANTHER" id="PTHR31973">
    <property type="entry name" value="POLYPROTEIN, PUTATIVE-RELATED"/>
    <property type="match status" value="1"/>
</dbReference>
<evidence type="ECO:0000256" key="3">
    <source>
        <dbReference type="ARBA" id="ARBA00022833"/>
    </source>
</evidence>
<dbReference type="Pfam" id="PF10551">
    <property type="entry name" value="MULE"/>
    <property type="match status" value="1"/>
</dbReference>
<feature type="compositionally biased region" description="Low complexity" evidence="5">
    <location>
        <begin position="172"/>
        <end position="186"/>
    </location>
</feature>